<reference evidence="3" key="1">
    <citation type="journal article" date="2015" name="PeerJ">
        <title>First genomic representation of candidate bacterial phylum KSB3 points to enhanced environmental sensing as a trigger of wastewater bulking.</title>
        <authorList>
            <person name="Sekiguchi Y."/>
            <person name="Ohashi A."/>
            <person name="Parks D.H."/>
            <person name="Yamauchi T."/>
            <person name="Tyson G.W."/>
            <person name="Hugenholtz P."/>
        </authorList>
    </citation>
    <scope>NUCLEOTIDE SEQUENCE [LARGE SCALE GENOMIC DNA]</scope>
</reference>
<gene>
    <name evidence="3" type="ORF">U14_03000</name>
</gene>
<evidence type="ECO:0000313" key="3">
    <source>
        <dbReference type="EMBL" id="GAK51755.1"/>
    </source>
</evidence>
<dbReference type="AlphaFoldDB" id="A0A081BMY9"/>
<dbReference type="EMBL" id="DF820457">
    <property type="protein sequence ID" value="GAK51755.1"/>
    <property type="molecule type" value="Genomic_DNA"/>
</dbReference>
<evidence type="ECO:0000313" key="4">
    <source>
        <dbReference type="Proteomes" id="UP000030700"/>
    </source>
</evidence>
<sequence>MKQKKRSKLARIIALLTAKPENLRQRWLKEGVVIFVILLLIFEGFQGIRLRGFRKEASQEYLDQMLKQTERTLRILATELIEMRLNAIQRAGEQGEILLTDLDALNAKFFSKLRQLPLFPSLTIANDEGTEYLLHNNGIFWQTRFSAIGGEAVWTTRESLTTIKNTTKERIDYDPRLQAWYQGALTRDAHDIYWLVPGVFPAEDNELCLSGAIRWEWQNHSYVAALHAPFHPIMMLTAILSGNETGYLMLLDNEIPVLVSPLERPESEDSLAESARVEPPQRDERLLRPLSAFLSEWRNQDPSLPGYHAFQHDQEVWWIGVKMVTLGQQNFPVGVIIPEQAFAQDIEKERSFLMYTMIGPALLALLAFALQTVFFLRMLGKFEQQQFEPTEDKEQTLRTFLRQGESLTQEFKSTLRWNLKTGKPDKEIEIAWLKTVVAYLNTQGGKIFIGVRDDGEILGLDADNFANPDKLLLHINNLIKQHIGVEFSQYINVELHTISDLNLLLIACEPSSSPVFLKHNNEEHFYIRTGPSSVKLSLSEVLKYLSHRQAA</sequence>
<accession>A0A081BMY9</accession>
<keyword evidence="4" id="KW-1185">Reference proteome</keyword>
<proteinExistence type="predicted"/>
<dbReference type="Gene3D" id="3.30.950.30">
    <property type="entry name" value="Schlafen, AAA domain"/>
    <property type="match status" value="1"/>
</dbReference>
<dbReference type="PANTHER" id="PTHR30595:SF6">
    <property type="entry name" value="SCHLAFEN ALBA-2 DOMAIN-CONTAINING PROTEIN"/>
    <property type="match status" value="1"/>
</dbReference>
<dbReference type="Proteomes" id="UP000030700">
    <property type="component" value="Unassembled WGS sequence"/>
</dbReference>
<dbReference type="HOGENOM" id="CLU_524510_0_0_0"/>
<feature type="transmembrane region" description="Helical" evidence="1">
    <location>
        <begin position="352"/>
        <end position="376"/>
    </location>
</feature>
<keyword evidence="1" id="KW-1133">Transmembrane helix</keyword>
<keyword evidence="1" id="KW-0472">Membrane</keyword>
<dbReference type="InterPro" id="IPR007421">
    <property type="entry name" value="Schlafen_AlbA_2_dom"/>
</dbReference>
<protein>
    <submittedName>
        <fullName evidence="3">Putative transcriptional regulator</fullName>
    </submittedName>
</protein>
<keyword evidence="1" id="KW-0812">Transmembrane</keyword>
<name>A0A081BMY9_9BACT</name>
<dbReference type="InterPro" id="IPR038461">
    <property type="entry name" value="Schlafen_AlbA_2_dom_sf"/>
</dbReference>
<dbReference type="PANTHER" id="PTHR30595">
    <property type="entry name" value="GLPR-RELATED TRANSCRIPTIONAL REPRESSOR"/>
    <property type="match status" value="1"/>
</dbReference>
<dbReference type="Pfam" id="PF04326">
    <property type="entry name" value="SLFN_AlbA_2"/>
    <property type="match status" value="1"/>
</dbReference>
<feature type="domain" description="Schlafen AlbA-2" evidence="2">
    <location>
        <begin position="405"/>
        <end position="536"/>
    </location>
</feature>
<dbReference type="STRING" id="1499966.U14_03000"/>
<evidence type="ECO:0000259" key="2">
    <source>
        <dbReference type="Pfam" id="PF04326"/>
    </source>
</evidence>
<organism evidence="3">
    <name type="scientific">Candidatus Moduliflexus flocculans</name>
    <dbReference type="NCBI Taxonomy" id="1499966"/>
    <lineage>
        <taxon>Bacteria</taxon>
        <taxon>Candidatus Moduliflexota</taxon>
        <taxon>Candidatus Moduliflexia</taxon>
        <taxon>Candidatus Moduliflexales</taxon>
        <taxon>Candidatus Moduliflexaceae</taxon>
    </lineage>
</organism>
<evidence type="ECO:0000256" key="1">
    <source>
        <dbReference type="SAM" id="Phobius"/>
    </source>
</evidence>
<feature type="transmembrane region" description="Helical" evidence="1">
    <location>
        <begin position="27"/>
        <end position="45"/>
    </location>
</feature>